<dbReference type="EMBL" id="JARQWQ010000085">
    <property type="protein sequence ID" value="KAK2552572.1"/>
    <property type="molecule type" value="Genomic_DNA"/>
</dbReference>
<keyword evidence="3" id="KW-1185">Reference proteome</keyword>
<evidence type="ECO:0000313" key="2">
    <source>
        <dbReference type="EMBL" id="KAK2552572.1"/>
    </source>
</evidence>
<organism evidence="2 3">
    <name type="scientific">Acropora cervicornis</name>
    <name type="common">Staghorn coral</name>
    <dbReference type="NCBI Taxonomy" id="6130"/>
    <lineage>
        <taxon>Eukaryota</taxon>
        <taxon>Metazoa</taxon>
        <taxon>Cnidaria</taxon>
        <taxon>Anthozoa</taxon>
        <taxon>Hexacorallia</taxon>
        <taxon>Scleractinia</taxon>
        <taxon>Astrocoeniina</taxon>
        <taxon>Acroporidae</taxon>
        <taxon>Acropora</taxon>
    </lineage>
</organism>
<keyword evidence="1" id="KW-1133">Transmembrane helix</keyword>
<feature type="transmembrane region" description="Helical" evidence="1">
    <location>
        <begin position="9"/>
        <end position="28"/>
    </location>
</feature>
<name>A0AAD9UWS5_ACRCE</name>
<gene>
    <name evidence="2" type="ORF">P5673_026218</name>
</gene>
<evidence type="ECO:0000256" key="1">
    <source>
        <dbReference type="SAM" id="Phobius"/>
    </source>
</evidence>
<dbReference type="Proteomes" id="UP001249851">
    <property type="component" value="Unassembled WGS sequence"/>
</dbReference>
<comment type="caution">
    <text evidence="2">The sequence shown here is derived from an EMBL/GenBank/DDBJ whole genome shotgun (WGS) entry which is preliminary data.</text>
</comment>
<reference evidence="2" key="2">
    <citation type="journal article" date="2023" name="Science">
        <title>Genomic signatures of disease resistance in endangered staghorn corals.</title>
        <authorList>
            <person name="Vollmer S.V."/>
            <person name="Selwyn J.D."/>
            <person name="Despard B.A."/>
            <person name="Roesel C.L."/>
        </authorList>
    </citation>
    <scope>NUCLEOTIDE SEQUENCE</scope>
    <source>
        <strain evidence="2">K2</strain>
    </source>
</reference>
<reference evidence="2" key="1">
    <citation type="journal article" date="2023" name="G3 (Bethesda)">
        <title>Whole genome assembly and annotation of the endangered Caribbean coral Acropora cervicornis.</title>
        <authorList>
            <person name="Selwyn J.D."/>
            <person name="Vollmer S.V."/>
        </authorList>
    </citation>
    <scope>NUCLEOTIDE SEQUENCE</scope>
    <source>
        <strain evidence="2">K2</strain>
    </source>
</reference>
<keyword evidence="1" id="KW-0812">Transmembrane</keyword>
<evidence type="ECO:0000313" key="3">
    <source>
        <dbReference type="Proteomes" id="UP001249851"/>
    </source>
</evidence>
<protein>
    <submittedName>
        <fullName evidence="2">Uncharacterized protein</fullName>
    </submittedName>
</protein>
<keyword evidence="1" id="KW-0472">Membrane</keyword>
<sequence>MKLSRRKSLLMMLCVLDGIIVLLLIISYESKNSTILRIVLAQGLHQVTDSKTFQVTQREIRDKNLGSVDPSRVRAPYYTHYLREARFRAVHSLFKREEVRAEKITYTIASCLIR</sequence>
<proteinExistence type="predicted"/>
<accession>A0AAD9UWS5</accession>
<dbReference type="AlphaFoldDB" id="A0AAD9UWS5"/>